<evidence type="ECO:0000313" key="3">
    <source>
        <dbReference type="Proteomes" id="UP000596661"/>
    </source>
</evidence>
<dbReference type="Proteomes" id="UP000596661">
    <property type="component" value="Chromosome 6"/>
</dbReference>
<dbReference type="AlphaFoldDB" id="A0A803PYC1"/>
<dbReference type="EnsemblPlants" id="evm.model.06.425">
    <property type="protein sequence ID" value="cds.evm.model.06.425"/>
    <property type="gene ID" value="evm.TU.06.425"/>
</dbReference>
<name>A0A803PYC1_CANSA</name>
<evidence type="ECO:0000313" key="2">
    <source>
        <dbReference type="EnsemblPlants" id="cds.evm.model.06.425"/>
    </source>
</evidence>
<reference evidence="2" key="2">
    <citation type="submission" date="2021-03" db="UniProtKB">
        <authorList>
            <consortium name="EnsemblPlants"/>
        </authorList>
    </citation>
    <scope>IDENTIFICATION</scope>
</reference>
<protein>
    <submittedName>
        <fullName evidence="2">Uncharacterized protein</fullName>
    </submittedName>
</protein>
<evidence type="ECO:0000256" key="1">
    <source>
        <dbReference type="SAM" id="MobiDB-lite"/>
    </source>
</evidence>
<keyword evidence="3" id="KW-1185">Reference proteome</keyword>
<sequence length="101" mass="10855">MAVDLDVCVPVTNRISRKPMDFANPAILGGITNLATTAAQEETANLVGLNGQPLLPKEDLPLAPHTEGMANMEQQLSATTRASPQYYARETRPRINEPAIG</sequence>
<proteinExistence type="predicted"/>
<accession>A0A803PYC1</accession>
<feature type="region of interest" description="Disordered" evidence="1">
    <location>
        <begin position="77"/>
        <end position="101"/>
    </location>
</feature>
<dbReference type="Gramene" id="evm.model.06.425">
    <property type="protein sequence ID" value="cds.evm.model.06.425"/>
    <property type="gene ID" value="evm.TU.06.425"/>
</dbReference>
<reference evidence="2" key="1">
    <citation type="submission" date="2018-11" db="EMBL/GenBank/DDBJ databases">
        <authorList>
            <person name="Grassa J C."/>
        </authorList>
    </citation>
    <scope>NUCLEOTIDE SEQUENCE [LARGE SCALE GENOMIC DNA]</scope>
</reference>
<dbReference type="EMBL" id="UZAU01000564">
    <property type="status" value="NOT_ANNOTATED_CDS"/>
    <property type="molecule type" value="Genomic_DNA"/>
</dbReference>
<organism evidence="2 3">
    <name type="scientific">Cannabis sativa</name>
    <name type="common">Hemp</name>
    <name type="synonym">Marijuana</name>
    <dbReference type="NCBI Taxonomy" id="3483"/>
    <lineage>
        <taxon>Eukaryota</taxon>
        <taxon>Viridiplantae</taxon>
        <taxon>Streptophyta</taxon>
        <taxon>Embryophyta</taxon>
        <taxon>Tracheophyta</taxon>
        <taxon>Spermatophyta</taxon>
        <taxon>Magnoliopsida</taxon>
        <taxon>eudicotyledons</taxon>
        <taxon>Gunneridae</taxon>
        <taxon>Pentapetalae</taxon>
        <taxon>rosids</taxon>
        <taxon>fabids</taxon>
        <taxon>Rosales</taxon>
        <taxon>Cannabaceae</taxon>
        <taxon>Cannabis</taxon>
    </lineage>
</organism>